<keyword evidence="2" id="KW-1133">Transmembrane helix</keyword>
<accession>A0A0N4YZN8</accession>
<feature type="transmembrane region" description="Helical" evidence="2">
    <location>
        <begin position="111"/>
        <end position="132"/>
    </location>
</feature>
<sequence>MNEKQDSKSNGNTASSYPHKVVNDEYGSNKSRSNSQESNSPSGSVDKVEEKSDDADLGVPPIDTCHLAFAIVLLNGIGVLLPWNMFITIAPNYYVEYWFTVDGNKTSYAKSFMSALGITAQLPNFLMSLINVMQIIG</sequence>
<proteinExistence type="predicted"/>
<organism evidence="5">
    <name type="scientific">Nippostrongylus brasiliensis</name>
    <name type="common">Rat hookworm</name>
    <dbReference type="NCBI Taxonomy" id="27835"/>
    <lineage>
        <taxon>Eukaryota</taxon>
        <taxon>Metazoa</taxon>
        <taxon>Ecdysozoa</taxon>
        <taxon>Nematoda</taxon>
        <taxon>Chromadorea</taxon>
        <taxon>Rhabditida</taxon>
        <taxon>Rhabditina</taxon>
        <taxon>Rhabditomorpha</taxon>
        <taxon>Strongyloidea</taxon>
        <taxon>Heligmosomidae</taxon>
        <taxon>Nippostrongylus</taxon>
    </lineage>
</organism>
<protein>
    <submittedName>
        <fullName evidence="5">Monocarboxylate transporter</fullName>
    </submittedName>
</protein>
<reference evidence="5" key="1">
    <citation type="submission" date="2017-02" db="UniProtKB">
        <authorList>
            <consortium name="WormBaseParasite"/>
        </authorList>
    </citation>
    <scope>IDENTIFICATION</scope>
</reference>
<name>A0A0N4YZN8_NIPBR</name>
<feature type="compositionally biased region" description="Low complexity" evidence="1">
    <location>
        <begin position="28"/>
        <end position="44"/>
    </location>
</feature>
<evidence type="ECO:0000313" key="4">
    <source>
        <dbReference type="Proteomes" id="UP000271162"/>
    </source>
</evidence>
<evidence type="ECO:0000256" key="2">
    <source>
        <dbReference type="SAM" id="Phobius"/>
    </source>
</evidence>
<dbReference type="Proteomes" id="UP000271162">
    <property type="component" value="Unassembled WGS sequence"/>
</dbReference>
<feature type="transmembrane region" description="Helical" evidence="2">
    <location>
        <begin position="67"/>
        <end position="91"/>
    </location>
</feature>
<evidence type="ECO:0000256" key="1">
    <source>
        <dbReference type="SAM" id="MobiDB-lite"/>
    </source>
</evidence>
<gene>
    <name evidence="3" type="ORF">NBR_LOCUS22711</name>
</gene>
<keyword evidence="4" id="KW-1185">Reference proteome</keyword>
<reference evidence="3 4" key="2">
    <citation type="submission" date="2018-11" db="EMBL/GenBank/DDBJ databases">
        <authorList>
            <consortium name="Pathogen Informatics"/>
        </authorList>
    </citation>
    <scope>NUCLEOTIDE SEQUENCE [LARGE SCALE GENOMIC DNA]</scope>
</reference>
<feature type="region of interest" description="Disordered" evidence="1">
    <location>
        <begin position="1"/>
        <end position="55"/>
    </location>
</feature>
<dbReference type="WBParaSite" id="NBR_0002271001-mRNA-1">
    <property type="protein sequence ID" value="NBR_0002271001-mRNA-1"/>
    <property type="gene ID" value="NBR_0002271001"/>
</dbReference>
<evidence type="ECO:0000313" key="5">
    <source>
        <dbReference type="WBParaSite" id="NBR_0002271001-mRNA-1"/>
    </source>
</evidence>
<evidence type="ECO:0000313" key="3">
    <source>
        <dbReference type="EMBL" id="VDL87715.1"/>
    </source>
</evidence>
<dbReference type="AlphaFoldDB" id="A0A0N4YZN8"/>
<keyword evidence="2" id="KW-0472">Membrane</keyword>
<dbReference type="EMBL" id="UYSL01028832">
    <property type="protein sequence ID" value="VDL87715.1"/>
    <property type="molecule type" value="Genomic_DNA"/>
</dbReference>
<keyword evidence="2" id="KW-0812">Transmembrane</keyword>